<dbReference type="Proteomes" id="UP000070188">
    <property type="component" value="Unassembled WGS sequence"/>
</dbReference>
<keyword evidence="1" id="KW-0723">Serine/threonine-protein kinase</keyword>
<evidence type="ECO:0000313" key="3">
    <source>
        <dbReference type="EMBL" id="KWW99156.1"/>
    </source>
</evidence>
<sequence>MVLVADRPEQPMSRAAKHLVWATLADWRLLHLAGDAALCAAELVSNVQEHATLAVDTHSQPGLRTAEVILSCLPGWLLHVEVRDGDPRLPVLGPPLVWDGPAVLERLRERGRGLRIVEALTDQLAWRPLPGGGKTVWCAWRLNAAGPAGDQGQG</sequence>
<dbReference type="PATRIC" id="fig|1469144.10.peg.903"/>
<dbReference type="Pfam" id="PF13581">
    <property type="entry name" value="HATPase_c_2"/>
    <property type="match status" value="1"/>
</dbReference>
<comment type="caution">
    <text evidence="3">The sequence shown here is derived from an EMBL/GenBank/DDBJ whole genome shotgun (WGS) entry which is preliminary data.</text>
</comment>
<proteinExistence type="predicted"/>
<feature type="domain" description="Histidine kinase/HSP90-like ATPase" evidence="2">
    <location>
        <begin position="33"/>
        <end position="140"/>
    </location>
</feature>
<evidence type="ECO:0000259" key="2">
    <source>
        <dbReference type="Pfam" id="PF13581"/>
    </source>
</evidence>
<dbReference type="STRING" id="1469144.LI90_790"/>
<protein>
    <recommendedName>
        <fullName evidence="2">Histidine kinase/HSP90-like ATPase domain-containing protein</fullName>
    </recommendedName>
</protein>
<dbReference type="Gene3D" id="3.30.565.10">
    <property type="entry name" value="Histidine kinase-like ATPase, C-terminal domain"/>
    <property type="match status" value="1"/>
</dbReference>
<accession>A0A132MMS6</accession>
<gene>
    <name evidence="3" type="ORF">LI90_790</name>
</gene>
<dbReference type="PANTHER" id="PTHR35526:SF3">
    <property type="entry name" value="ANTI-SIGMA-F FACTOR RSBW"/>
    <property type="match status" value="1"/>
</dbReference>
<dbReference type="PANTHER" id="PTHR35526">
    <property type="entry name" value="ANTI-SIGMA-F FACTOR RSBW-RELATED"/>
    <property type="match status" value="1"/>
</dbReference>
<keyword evidence="1" id="KW-0418">Kinase</keyword>
<name>A0A132MMS6_9ACTN</name>
<dbReference type="InterPro" id="IPR003594">
    <property type="entry name" value="HATPase_dom"/>
</dbReference>
<evidence type="ECO:0000313" key="4">
    <source>
        <dbReference type="Proteomes" id="UP000070188"/>
    </source>
</evidence>
<dbReference type="AlphaFoldDB" id="A0A132MMS6"/>
<keyword evidence="4" id="KW-1185">Reference proteome</keyword>
<dbReference type="GO" id="GO:0004674">
    <property type="term" value="F:protein serine/threonine kinase activity"/>
    <property type="evidence" value="ECO:0007669"/>
    <property type="project" value="UniProtKB-KW"/>
</dbReference>
<keyword evidence="1" id="KW-0808">Transferase</keyword>
<reference evidence="4" key="1">
    <citation type="submission" date="2015-04" db="EMBL/GenBank/DDBJ databases">
        <title>Physiological reanalysis, assessment of diazotrophy, and genome sequences of multiple isolates of Streptomyces thermoautotrophicus.</title>
        <authorList>
            <person name="MacKellar D.C."/>
            <person name="Lieber L."/>
            <person name="Norman J."/>
            <person name="Bolger A."/>
            <person name="Tobin C."/>
            <person name="Murray J.W."/>
            <person name="Chang R."/>
            <person name="Ford T."/>
            <person name="Nguyen P.Q."/>
            <person name="Woodward J."/>
            <person name="Permingeat H."/>
            <person name="Joshi N.S."/>
            <person name="Silver P.A."/>
            <person name="Usadel B."/>
            <person name="Rutherford A.W."/>
            <person name="Friesen M."/>
            <person name="Prell J."/>
        </authorList>
    </citation>
    <scope>NUCLEOTIDE SEQUENCE [LARGE SCALE GENOMIC DNA]</scope>
    <source>
        <strain evidence="4">H1</strain>
    </source>
</reference>
<evidence type="ECO:0000256" key="1">
    <source>
        <dbReference type="ARBA" id="ARBA00022527"/>
    </source>
</evidence>
<dbReference type="EMBL" id="LAXD01000001">
    <property type="protein sequence ID" value="KWW99156.1"/>
    <property type="molecule type" value="Genomic_DNA"/>
</dbReference>
<dbReference type="CDD" id="cd16936">
    <property type="entry name" value="HATPase_RsbW-like"/>
    <property type="match status" value="1"/>
</dbReference>
<dbReference type="InterPro" id="IPR036890">
    <property type="entry name" value="HATPase_C_sf"/>
</dbReference>
<organism evidence="3 4">
    <name type="scientific">Carbonactinospora thermoautotrophica</name>
    <dbReference type="NCBI Taxonomy" id="1469144"/>
    <lineage>
        <taxon>Bacteria</taxon>
        <taxon>Bacillati</taxon>
        <taxon>Actinomycetota</taxon>
        <taxon>Actinomycetes</taxon>
        <taxon>Kitasatosporales</taxon>
        <taxon>Carbonactinosporaceae</taxon>
        <taxon>Carbonactinospora</taxon>
    </lineage>
</organism>
<dbReference type="InterPro" id="IPR050267">
    <property type="entry name" value="Anti-sigma-factor_SerPK"/>
</dbReference>